<evidence type="ECO:0000256" key="11">
    <source>
        <dbReference type="ARBA" id="ARBA00044456"/>
    </source>
</evidence>
<dbReference type="VEuPathDB" id="FungiDB:HGUI_03700"/>
<keyword evidence="9 15" id="KW-0482">Metalloprotease</keyword>
<dbReference type="Pfam" id="PF01435">
    <property type="entry name" value="Peptidase_M48"/>
    <property type="match status" value="1"/>
</dbReference>
<evidence type="ECO:0000256" key="10">
    <source>
        <dbReference type="ARBA" id="ARBA00023136"/>
    </source>
</evidence>
<feature type="active site" evidence="13">
    <location>
        <position position="309"/>
    </location>
</feature>
<evidence type="ECO:0000256" key="12">
    <source>
        <dbReference type="ARBA" id="ARBA00060927"/>
    </source>
</evidence>
<dbReference type="OrthoDB" id="360839at2759"/>
<dbReference type="Pfam" id="PF16491">
    <property type="entry name" value="Peptidase_M48_N"/>
    <property type="match status" value="1"/>
</dbReference>
<evidence type="ECO:0000256" key="5">
    <source>
        <dbReference type="ARBA" id="ARBA00022801"/>
    </source>
</evidence>
<dbReference type="InterPro" id="IPR001915">
    <property type="entry name" value="Peptidase_M48"/>
</dbReference>
<feature type="transmembrane region" description="Helical" evidence="15">
    <location>
        <begin position="205"/>
        <end position="233"/>
    </location>
</feature>
<evidence type="ECO:0000256" key="1">
    <source>
        <dbReference type="ARBA" id="ARBA00004477"/>
    </source>
</evidence>
<feature type="binding site" evidence="14">
    <location>
        <position position="407"/>
    </location>
    <ligand>
        <name>Zn(2+)</name>
        <dbReference type="ChEBI" id="CHEBI:29105"/>
        <note>catalytic</note>
    </ligand>
</feature>
<keyword evidence="8 15" id="KW-1133">Transmembrane helix</keyword>
<dbReference type="GO" id="GO:0046872">
    <property type="term" value="F:metal ion binding"/>
    <property type="evidence" value="ECO:0007669"/>
    <property type="project" value="UniProtKB-UniRule"/>
</dbReference>
<reference evidence="19" key="1">
    <citation type="submission" date="2016-11" db="EMBL/GenBank/DDBJ databases">
        <authorList>
            <person name="Guldener U."/>
        </authorList>
    </citation>
    <scope>NUCLEOTIDE SEQUENCE [LARGE SCALE GENOMIC DNA]</scope>
</reference>
<dbReference type="AlphaFoldDB" id="A0A1L0B8P0"/>
<name>A0A1L0B8P0_9ASCO</name>
<keyword evidence="6 15" id="KW-0256">Endoplasmic reticulum</keyword>
<dbReference type="EMBL" id="FQNF01000110">
    <property type="protein sequence ID" value="SGZ41499.1"/>
    <property type="molecule type" value="Genomic_DNA"/>
</dbReference>
<keyword evidence="7 14" id="KW-0862">Zinc</keyword>
<keyword evidence="5 15" id="KW-0378">Hydrolase</keyword>
<evidence type="ECO:0000313" key="18">
    <source>
        <dbReference type="EMBL" id="SGZ41499.1"/>
    </source>
</evidence>
<keyword evidence="4 14" id="KW-0479">Metal-binding</keyword>
<feature type="transmembrane region" description="Helical" evidence="15">
    <location>
        <begin position="126"/>
        <end position="146"/>
    </location>
</feature>
<feature type="transmembrane region" description="Helical" evidence="15">
    <location>
        <begin position="177"/>
        <end position="198"/>
    </location>
</feature>
<evidence type="ECO:0000256" key="8">
    <source>
        <dbReference type="ARBA" id="ARBA00022989"/>
    </source>
</evidence>
<comment type="subcellular location">
    <subcellularLocation>
        <location evidence="1 15">Endoplasmic reticulum membrane</location>
        <topology evidence="1 15">Multi-pass membrane protein</topology>
    </subcellularLocation>
</comment>
<evidence type="ECO:0000259" key="16">
    <source>
        <dbReference type="Pfam" id="PF01435"/>
    </source>
</evidence>
<dbReference type="CDD" id="cd07343">
    <property type="entry name" value="M48A_Zmpste24p_like"/>
    <property type="match status" value="1"/>
</dbReference>
<feature type="domain" description="CAAX prenyl protease 1 N-terminal" evidence="17">
    <location>
        <begin position="45"/>
        <end position="233"/>
    </location>
</feature>
<evidence type="ECO:0000256" key="14">
    <source>
        <dbReference type="PIRSR" id="PIRSR627057-2"/>
    </source>
</evidence>
<feature type="domain" description="Peptidase M48" evidence="16">
    <location>
        <begin position="237"/>
        <end position="463"/>
    </location>
</feature>
<keyword evidence="3 15" id="KW-0812">Transmembrane</keyword>
<dbReference type="Proteomes" id="UP000183365">
    <property type="component" value="Unassembled WGS sequence"/>
</dbReference>
<evidence type="ECO:0000256" key="4">
    <source>
        <dbReference type="ARBA" id="ARBA00022723"/>
    </source>
</evidence>
<evidence type="ECO:0000259" key="17">
    <source>
        <dbReference type="Pfam" id="PF16491"/>
    </source>
</evidence>
<sequence length="473" mass="54757">MIFSFNLTHLPFYSTEDFVNFPFKKVIVGIACAKFLFEEYIAYRQLKLLETPNKCIPPTLKNKIDDKKISESEAYGIATIKFEIISTAYNFVSNLGALVLYPLMWNYSVSIGNAALSFIMKRPFEMSLLASNISFFLTVSTFFSIVKLPRAFYENFVLEEKFGFNNMTKSLFFMDTIKMLLVKNLLGLSVLYALGFILEKCTKKFVYTIWIFVFAFQIFLFLLNDLIFIPMFYTLTPLDNKELQDKINALAKQCGFPLSEIYMIDGSKRSSHSNAYFSGLPFMKKKIVIFDTLIKDSSIDEVVAVLGHEIGHWKMNHIPQMLIISQVHISVFFMLFNNVYKNVKMFADFNFIIDPSSKVPTTTSPVSKYVVVNDYPFLVGLFLFMELMKSSDLILDFAIKYYYRHCEYQADNYAVRLGKGKDLKDSLVQLQRSNLSTIYVDKLYSMYHYTHPSISERLEAVDKYNSKQAKKSN</sequence>
<keyword evidence="10 15" id="KW-0472">Membrane</keyword>
<comment type="cofactor">
    <cofactor evidence="14 15">
        <name>Zn(2+)</name>
        <dbReference type="ChEBI" id="CHEBI:29105"/>
    </cofactor>
    <text evidence="14 15">Binds 1 zinc ion per subunit.</text>
</comment>
<protein>
    <recommendedName>
        <fullName evidence="15">CAAX prenyl protease</fullName>
        <ecNumber evidence="15">3.4.24.84</ecNumber>
    </recommendedName>
</protein>
<dbReference type="InterPro" id="IPR027057">
    <property type="entry name" value="CAXX_Prtase_1"/>
</dbReference>
<dbReference type="Gene3D" id="3.30.2010.10">
    <property type="entry name" value="Metalloproteases ('zincins'), catalytic domain"/>
    <property type="match status" value="1"/>
</dbReference>
<comment type="similarity">
    <text evidence="12 15">Belongs to the peptidase M48A family.</text>
</comment>
<dbReference type="GO" id="GO:0005789">
    <property type="term" value="C:endoplasmic reticulum membrane"/>
    <property type="evidence" value="ECO:0007669"/>
    <property type="project" value="UniProtKB-SubCell"/>
</dbReference>
<feature type="binding site" evidence="14">
    <location>
        <position position="312"/>
    </location>
    <ligand>
        <name>Zn(2+)</name>
        <dbReference type="ChEBI" id="CHEBI:29105"/>
        <note>catalytic</note>
    </ligand>
</feature>
<feature type="transmembrane region" description="Helical" evidence="15">
    <location>
        <begin position="99"/>
        <end position="119"/>
    </location>
</feature>
<dbReference type="GO" id="GO:0004222">
    <property type="term" value="F:metalloendopeptidase activity"/>
    <property type="evidence" value="ECO:0007669"/>
    <property type="project" value="UniProtKB-UniRule"/>
</dbReference>
<evidence type="ECO:0000256" key="9">
    <source>
        <dbReference type="ARBA" id="ARBA00023049"/>
    </source>
</evidence>
<dbReference type="PANTHER" id="PTHR10120">
    <property type="entry name" value="CAAX PRENYL PROTEASE 1"/>
    <property type="match status" value="1"/>
</dbReference>
<evidence type="ECO:0000256" key="2">
    <source>
        <dbReference type="ARBA" id="ARBA00022670"/>
    </source>
</evidence>
<organism evidence="18 19">
    <name type="scientific">Hanseniaspora guilliermondii</name>
    <dbReference type="NCBI Taxonomy" id="56406"/>
    <lineage>
        <taxon>Eukaryota</taxon>
        <taxon>Fungi</taxon>
        <taxon>Dikarya</taxon>
        <taxon>Ascomycota</taxon>
        <taxon>Saccharomycotina</taxon>
        <taxon>Saccharomycetes</taxon>
        <taxon>Saccharomycodales</taxon>
        <taxon>Saccharomycodaceae</taxon>
        <taxon>Hanseniaspora</taxon>
    </lineage>
</organism>
<evidence type="ECO:0000313" key="19">
    <source>
        <dbReference type="Proteomes" id="UP000183365"/>
    </source>
</evidence>
<comment type="function">
    <text evidence="15">Proteolytically removes the C-terminal three residues of farnesylated proteins.</text>
</comment>
<dbReference type="FunFam" id="3.30.2010.10:FF:000002">
    <property type="entry name" value="CAAX prenyl protease"/>
    <property type="match status" value="1"/>
</dbReference>
<keyword evidence="2 15" id="KW-0645">Protease</keyword>
<feature type="active site" description="Proton donor" evidence="13">
    <location>
        <position position="411"/>
    </location>
</feature>
<evidence type="ECO:0000256" key="15">
    <source>
        <dbReference type="RuleBase" id="RU366005"/>
    </source>
</evidence>
<feature type="transmembrane region" description="Helical" evidence="15">
    <location>
        <begin position="318"/>
        <end position="336"/>
    </location>
</feature>
<evidence type="ECO:0000256" key="13">
    <source>
        <dbReference type="PIRSR" id="PIRSR627057-1"/>
    </source>
</evidence>
<proteinExistence type="inferred from homology"/>
<feature type="binding site" evidence="14">
    <location>
        <position position="308"/>
    </location>
    <ligand>
        <name>Zn(2+)</name>
        <dbReference type="ChEBI" id="CHEBI:29105"/>
        <note>catalytic</note>
    </ligand>
</feature>
<keyword evidence="19" id="KW-1185">Reference proteome</keyword>
<dbReference type="EC" id="3.4.24.84" evidence="15"/>
<comment type="catalytic activity">
    <reaction evidence="11 15">
        <text>Hydrolyzes the peptide bond -P2-(S-farnesyl or geranylgeranyl)C-P1'-P2'-P3'-COOH where P1' and P2' are amino acids with aliphatic side chains and P3' is any C-terminal residue.</text>
        <dbReference type="EC" id="3.4.24.84"/>
    </reaction>
</comment>
<evidence type="ECO:0000256" key="6">
    <source>
        <dbReference type="ARBA" id="ARBA00022824"/>
    </source>
</evidence>
<gene>
    <name evidence="18" type="ORF">HGUI_03700</name>
</gene>
<evidence type="ECO:0000256" key="3">
    <source>
        <dbReference type="ARBA" id="ARBA00022692"/>
    </source>
</evidence>
<dbReference type="InterPro" id="IPR032456">
    <property type="entry name" value="Peptidase_M48_N"/>
</dbReference>
<accession>A0A1L0B8P0</accession>
<dbReference type="GO" id="GO:0071586">
    <property type="term" value="P:CAAX-box protein processing"/>
    <property type="evidence" value="ECO:0007669"/>
    <property type="project" value="UniProtKB-UniRule"/>
</dbReference>
<evidence type="ECO:0000256" key="7">
    <source>
        <dbReference type="ARBA" id="ARBA00022833"/>
    </source>
</evidence>